<protein>
    <submittedName>
        <fullName evidence="1">Uncharacterized protein</fullName>
    </submittedName>
</protein>
<sequence>MKVRVCLVWAIARDFEKIHFDITEATFTRIRRQGHRLAHFGLIVSHFCELLESPPCIILDFLVEDCLLS</sequence>
<dbReference type="EMBL" id="RDQH01000341">
    <property type="protein sequence ID" value="RXH73780.1"/>
    <property type="molecule type" value="Genomic_DNA"/>
</dbReference>
<dbReference type="AlphaFoldDB" id="A0A498HSR4"/>
<organism evidence="1 2">
    <name type="scientific">Malus domestica</name>
    <name type="common">Apple</name>
    <name type="synonym">Pyrus malus</name>
    <dbReference type="NCBI Taxonomy" id="3750"/>
    <lineage>
        <taxon>Eukaryota</taxon>
        <taxon>Viridiplantae</taxon>
        <taxon>Streptophyta</taxon>
        <taxon>Embryophyta</taxon>
        <taxon>Tracheophyta</taxon>
        <taxon>Spermatophyta</taxon>
        <taxon>Magnoliopsida</taxon>
        <taxon>eudicotyledons</taxon>
        <taxon>Gunneridae</taxon>
        <taxon>Pentapetalae</taxon>
        <taxon>rosids</taxon>
        <taxon>fabids</taxon>
        <taxon>Rosales</taxon>
        <taxon>Rosaceae</taxon>
        <taxon>Amygdaloideae</taxon>
        <taxon>Maleae</taxon>
        <taxon>Malus</taxon>
    </lineage>
</organism>
<evidence type="ECO:0000313" key="2">
    <source>
        <dbReference type="Proteomes" id="UP000290289"/>
    </source>
</evidence>
<comment type="caution">
    <text evidence="1">The sequence shown here is derived from an EMBL/GenBank/DDBJ whole genome shotgun (WGS) entry which is preliminary data.</text>
</comment>
<accession>A0A498HSR4</accession>
<gene>
    <name evidence="1" type="ORF">DVH24_016602</name>
</gene>
<proteinExistence type="predicted"/>
<dbReference type="Proteomes" id="UP000290289">
    <property type="component" value="Chromosome 15"/>
</dbReference>
<evidence type="ECO:0000313" key="1">
    <source>
        <dbReference type="EMBL" id="RXH73780.1"/>
    </source>
</evidence>
<name>A0A498HSR4_MALDO</name>
<reference evidence="1 2" key="1">
    <citation type="submission" date="2018-10" db="EMBL/GenBank/DDBJ databases">
        <title>A high-quality apple genome assembly.</title>
        <authorList>
            <person name="Hu J."/>
        </authorList>
    </citation>
    <scope>NUCLEOTIDE SEQUENCE [LARGE SCALE GENOMIC DNA]</scope>
    <source>
        <strain evidence="2">cv. HFTH1</strain>
        <tissue evidence="1">Young leaf</tissue>
    </source>
</reference>
<keyword evidence="2" id="KW-1185">Reference proteome</keyword>